<accession>A0AAE3NUN6</accession>
<feature type="domain" description="DUF7742" evidence="1">
    <location>
        <begin position="2"/>
        <end position="88"/>
    </location>
</feature>
<comment type="caution">
    <text evidence="2">The sequence shown here is derived from an EMBL/GenBank/DDBJ whole genome shotgun (WGS) entry which is preliminary data.</text>
</comment>
<organism evidence="2 3">
    <name type="scientific">Psychromarinibacter sediminicola</name>
    <dbReference type="NCBI Taxonomy" id="3033385"/>
    <lineage>
        <taxon>Bacteria</taxon>
        <taxon>Pseudomonadati</taxon>
        <taxon>Pseudomonadota</taxon>
        <taxon>Alphaproteobacteria</taxon>
        <taxon>Rhodobacterales</taxon>
        <taxon>Paracoccaceae</taxon>
        <taxon>Psychromarinibacter</taxon>
    </lineage>
</organism>
<sequence>MRPVMHGDVVAAARVLVALPAGARAGRLDRLIRAAGWADRFRRRYRRAHPYWGDGSLMAVALTEDPPPEPRLSDPEYCKCLSMVLEAVAGEAVSVPG</sequence>
<evidence type="ECO:0000313" key="2">
    <source>
        <dbReference type="EMBL" id="MDF0600932.1"/>
    </source>
</evidence>
<dbReference type="InterPro" id="IPR056644">
    <property type="entry name" value="DUF7742"/>
</dbReference>
<dbReference type="RefSeq" id="WP_275567073.1">
    <property type="nucleotide sequence ID" value="NZ_JARGYC010000019.1"/>
</dbReference>
<reference evidence="2" key="1">
    <citation type="submission" date="2023-03" db="EMBL/GenBank/DDBJ databases">
        <title>Multiphase analysis and comparison of six strains from genera Psychromarinibacter, Lutimaribacter, and Maritimibacter, including a novel species: Psychromarinibacter sediminicola sp. nov.</title>
        <authorList>
            <person name="Wang Y.-H."/>
            <person name="Ye M.-Q."/>
            <person name="Du Z.-J."/>
        </authorList>
    </citation>
    <scope>NUCLEOTIDE SEQUENCE</scope>
    <source>
        <strain evidence="2">C21-152</strain>
    </source>
</reference>
<protein>
    <recommendedName>
        <fullName evidence="1">DUF7742 domain-containing protein</fullName>
    </recommendedName>
</protein>
<evidence type="ECO:0000313" key="3">
    <source>
        <dbReference type="Proteomes" id="UP001220964"/>
    </source>
</evidence>
<dbReference type="Pfam" id="PF24891">
    <property type="entry name" value="DUF7742"/>
    <property type="match status" value="1"/>
</dbReference>
<proteinExistence type="predicted"/>
<name>A0AAE3NUN6_9RHOB</name>
<dbReference type="EMBL" id="JARGYC010000019">
    <property type="protein sequence ID" value="MDF0600932.1"/>
    <property type="molecule type" value="Genomic_DNA"/>
</dbReference>
<dbReference type="AlphaFoldDB" id="A0AAE3NUN6"/>
<keyword evidence="3" id="KW-1185">Reference proteome</keyword>
<dbReference type="Proteomes" id="UP001220964">
    <property type="component" value="Unassembled WGS sequence"/>
</dbReference>
<gene>
    <name evidence="2" type="ORF">P1J78_09330</name>
</gene>
<evidence type="ECO:0000259" key="1">
    <source>
        <dbReference type="Pfam" id="PF24891"/>
    </source>
</evidence>